<dbReference type="Pfam" id="PF03965">
    <property type="entry name" value="Penicillinase_R"/>
    <property type="match status" value="1"/>
</dbReference>
<keyword evidence="2" id="KW-0805">Transcription regulation</keyword>
<organism evidence="5 6">
    <name type="scientific">Flavobacterium dankookense</name>
    <dbReference type="NCBI Taxonomy" id="706186"/>
    <lineage>
        <taxon>Bacteria</taxon>
        <taxon>Pseudomonadati</taxon>
        <taxon>Bacteroidota</taxon>
        <taxon>Flavobacteriia</taxon>
        <taxon>Flavobacteriales</taxon>
        <taxon>Flavobacteriaceae</taxon>
        <taxon>Flavobacterium</taxon>
    </lineage>
</organism>
<evidence type="ECO:0000313" key="5">
    <source>
        <dbReference type="EMBL" id="TDP57614.1"/>
    </source>
</evidence>
<dbReference type="GO" id="GO:0045892">
    <property type="term" value="P:negative regulation of DNA-templated transcription"/>
    <property type="evidence" value="ECO:0007669"/>
    <property type="project" value="InterPro"/>
</dbReference>
<dbReference type="PIRSF" id="PIRSF019455">
    <property type="entry name" value="CopR_AtkY"/>
    <property type="match status" value="1"/>
</dbReference>
<dbReference type="Proteomes" id="UP000295260">
    <property type="component" value="Unassembled WGS sequence"/>
</dbReference>
<dbReference type="InterPro" id="IPR036388">
    <property type="entry name" value="WH-like_DNA-bd_sf"/>
</dbReference>
<reference evidence="5 6" key="1">
    <citation type="submission" date="2019-03" db="EMBL/GenBank/DDBJ databases">
        <title>Genomic Encyclopedia of Archaeal and Bacterial Type Strains, Phase II (KMG-II): from individual species to whole genera.</title>
        <authorList>
            <person name="Goeker M."/>
        </authorList>
    </citation>
    <scope>NUCLEOTIDE SEQUENCE [LARGE SCALE GENOMIC DNA]</scope>
    <source>
        <strain evidence="5 6">DSM 25687</strain>
    </source>
</reference>
<dbReference type="Gene3D" id="1.10.10.10">
    <property type="entry name" value="Winged helix-like DNA-binding domain superfamily/Winged helix DNA-binding domain"/>
    <property type="match status" value="1"/>
</dbReference>
<dbReference type="InterPro" id="IPR005650">
    <property type="entry name" value="BlaI_family"/>
</dbReference>
<keyword evidence="6" id="KW-1185">Reference proteome</keyword>
<protein>
    <submittedName>
        <fullName evidence="5">Putative transcriptional regulator</fullName>
    </submittedName>
</protein>
<dbReference type="SUPFAM" id="SSF46785">
    <property type="entry name" value="Winged helix' DNA-binding domain"/>
    <property type="match status" value="1"/>
</dbReference>
<comment type="caution">
    <text evidence="5">The sequence shown here is derived from an EMBL/GenBank/DDBJ whole genome shotgun (WGS) entry which is preliminary data.</text>
</comment>
<comment type="similarity">
    <text evidence="1">Belongs to the BlaI transcriptional regulatory family.</text>
</comment>
<accession>A0A4R6Q5E8</accession>
<dbReference type="InterPro" id="IPR036390">
    <property type="entry name" value="WH_DNA-bd_sf"/>
</dbReference>
<evidence type="ECO:0000256" key="4">
    <source>
        <dbReference type="ARBA" id="ARBA00023163"/>
    </source>
</evidence>
<keyword evidence="3" id="KW-0238">DNA-binding</keyword>
<dbReference type="AlphaFoldDB" id="A0A4R6Q5E8"/>
<dbReference type="GO" id="GO:0003677">
    <property type="term" value="F:DNA binding"/>
    <property type="evidence" value="ECO:0007669"/>
    <property type="project" value="UniProtKB-KW"/>
</dbReference>
<keyword evidence="4" id="KW-0804">Transcription</keyword>
<sequence>MTMQKLTNKEEEIMQILWKLEKAFVKEVMAEITEDQPHYNTLSTIIRNLEDKGFVSHNAFGNTHQYFPIVQMEDYRKRFMNTAIENYFDSSYKNLVSFFAEEEKISAEELREILAIIEKKEDR</sequence>
<evidence type="ECO:0000313" key="6">
    <source>
        <dbReference type="Proteomes" id="UP000295260"/>
    </source>
</evidence>
<evidence type="ECO:0000256" key="2">
    <source>
        <dbReference type="ARBA" id="ARBA00023015"/>
    </source>
</evidence>
<gene>
    <name evidence="5" type="ORF">BC748_2828</name>
</gene>
<dbReference type="Gene3D" id="1.10.4040.10">
    <property type="entry name" value="Penicillinase repressor domain"/>
    <property type="match status" value="1"/>
</dbReference>
<proteinExistence type="inferred from homology"/>
<name>A0A4R6Q5E8_9FLAO</name>
<evidence type="ECO:0000256" key="1">
    <source>
        <dbReference type="ARBA" id="ARBA00011046"/>
    </source>
</evidence>
<dbReference type="EMBL" id="SNXR01000018">
    <property type="protein sequence ID" value="TDP57614.1"/>
    <property type="molecule type" value="Genomic_DNA"/>
</dbReference>
<evidence type="ECO:0000256" key="3">
    <source>
        <dbReference type="ARBA" id="ARBA00023125"/>
    </source>
</evidence>